<evidence type="ECO:0000256" key="1">
    <source>
        <dbReference type="SAM" id="MobiDB-lite"/>
    </source>
</evidence>
<organism evidence="2 3">
    <name type="scientific">Tritrichomonas musculus</name>
    <dbReference type="NCBI Taxonomy" id="1915356"/>
    <lineage>
        <taxon>Eukaryota</taxon>
        <taxon>Metamonada</taxon>
        <taxon>Parabasalia</taxon>
        <taxon>Tritrichomonadida</taxon>
        <taxon>Tritrichomonadidae</taxon>
        <taxon>Tritrichomonas</taxon>
    </lineage>
</organism>
<dbReference type="SUPFAM" id="SSF50978">
    <property type="entry name" value="WD40 repeat-like"/>
    <property type="match status" value="1"/>
</dbReference>
<dbReference type="Proteomes" id="UP001470230">
    <property type="component" value="Unassembled WGS sequence"/>
</dbReference>
<feature type="region of interest" description="Disordered" evidence="1">
    <location>
        <begin position="713"/>
        <end position="736"/>
    </location>
</feature>
<comment type="caution">
    <text evidence="2">The sequence shown here is derived from an EMBL/GenBank/DDBJ whole genome shotgun (WGS) entry which is preliminary data.</text>
</comment>
<dbReference type="InterPro" id="IPR036322">
    <property type="entry name" value="WD40_repeat_dom_sf"/>
</dbReference>
<feature type="compositionally biased region" description="Low complexity" evidence="1">
    <location>
        <begin position="717"/>
        <end position="729"/>
    </location>
</feature>
<feature type="region of interest" description="Disordered" evidence="1">
    <location>
        <begin position="811"/>
        <end position="865"/>
    </location>
</feature>
<sequence length="1413" mass="158908">MRSVIESEMPLIVAIQHSKSGMFSNFHFTCFEWIIHNKLFRSPSFDLKNLCAAGTEEGPILLISKLTQSIVPVCLLCVHKRKVTNIMMSHQINTFLSVSADGSIAGWHCSDGSCCFAYDNLVPPGEIQIVLCDSDASLAWFWTLGECASLIDLKRGNVIQKIDFVGISSFSILKKLSNFLSDSTSPNQKQNASSITPSYAIMAGVNSMRTYEIDEKTNLLKCQKVEEISFVLGQKRCITPNGIVIYKNRLFQIYLPNINVPVYSENISDISDDDMISHITWRNFETLLVSSMKGFFKIYKIQIQSIGNSKRIGVQKIINFSYLNNYIFSNVALNNDMGVVIFAATKRSAKSKSFAKKLSLNQSAVICLSTDSQKVVKLVLPQIEKICCIPNPNSRIIIQAEQHSSTFQIFDWGLSTSISHSHGNKSNSNISIDCDEYKNSISKSFINSQNHQSLKPISSSEIRSYSLFGKQLPISQSVDFRPNNQPISSSFLLREGSFGSRNKAAYITAICSQNFNNLSSRLQIIVGASDGKLYFFWENNLLPFEVSEALVSPIIAIIILPIRFTKASCLVAVGRDGSFCLFKWNKMSHRYVTNNLPVISIGVIETQRLIVVQKSDNSFTVYNLNSPEPIGKMLFPPPRTVIIWSCVNFSKPTGIQSTLSLQIGGSSLFYSVLEVSKLRKLKRQRKSTNSIPIPSKSGNSILYPNFAQPSKVKEDVNQNSNDKNITNNNSVKKESPNIKTANKISSLNKKENSNIKLNPIINTKSFSYHNFNPNESEKAAIAKNKEKGNILNPIESINSDFKALVNSYVDSNSNSDSLPNSDSNNDLQSKENSSSVAKETVPKVPTGDVNSISNNSSPNDINQDSDNILLNDTVVSNQFSDSLVKLLGPRKSHASIKTLPNNNNNETIKDENICDPISQTGKFTISDIRSIVSVVLDMMMPSLSSGNSSVHNSRLFRSSSSIHPNVGINSTSSTESNKLFNIDENQDGLSFVLVGHRNLPTFFYPMFKLTGPTVLDTSPFNAALHYLSYKIMSNFLNLIQNTEKFEKENKFKICGFISILTQFLFINDLEIQKISALTCNKIVNWSSSGIVVPEHVWNFLVASYIQYFDKNDVADYDKFLMAIMMVTHSDLVDPIYHRLVFDFLIKMAKEKCPSNFLAFNILLSNFEFWIQFKSKKTNDSDNSNNNNSDDCKREKKEMMVFLLSTFFVYEKEEKDLVKEKLYSVINGNFNSFCESIRFILFNHPSSNYVSSTCQICSEVSEEYPRSIGTLGPLFIAYLAVPFSQFQDIFYNSLKVIQKKFQNEIDYQEQIWLFATNDGFIRAFKNMKFFFKEKITEGPILAISIGPGALFAAAITRNDPTLIKIDLKSSMFLSFSKKRVVDSVKIEVQKGFTVDNMKIEWESRNSCHVQYYLS</sequence>
<reference evidence="2 3" key="1">
    <citation type="submission" date="2024-04" db="EMBL/GenBank/DDBJ databases">
        <title>Tritrichomonas musculus Genome.</title>
        <authorList>
            <person name="Alves-Ferreira E."/>
            <person name="Grigg M."/>
            <person name="Lorenzi H."/>
            <person name="Galac M."/>
        </authorList>
    </citation>
    <scope>NUCLEOTIDE SEQUENCE [LARGE SCALE GENOMIC DNA]</scope>
    <source>
        <strain evidence="2 3">EAF2021</strain>
    </source>
</reference>
<proteinExistence type="predicted"/>
<dbReference type="EMBL" id="JAPFFF010000008">
    <property type="protein sequence ID" value="KAK8884791.1"/>
    <property type="molecule type" value="Genomic_DNA"/>
</dbReference>
<protein>
    <submittedName>
        <fullName evidence="2">Uncharacterized protein</fullName>
    </submittedName>
</protein>
<name>A0ABR2K1E6_9EUKA</name>
<gene>
    <name evidence="2" type="ORF">M9Y10_043911</name>
</gene>
<accession>A0ABR2K1E6</accession>
<evidence type="ECO:0000313" key="3">
    <source>
        <dbReference type="Proteomes" id="UP001470230"/>
    </source>
</evidence>
<evidence type="ECO:0000313" key="2">
    <source>
        <dbReference type="EMBL" id="KAK8884791.1"/>
    </source>
</evidence>
<feature type="compositionally biased region" description="Low complexity" evidence="1">
    <location>
        <begin position="850"/>
        <end position="865"/>
    </location>
</feature>
<feature type="compositionally biased region" description="Low complexity" evidence="1">
    <location>
        <begin position="811"/>
        <end position="827"/>
    </location>
</feature>
<keyword evidence="3" id="KW-1185">Reference proteome</keyword>